<feature type="domain" description="Glycoside hydrolase 120 insertion" evidence="6">
    <location>
        <begin position="81"/>
        <end position="203"/>
    </location>
</feature>
<dbReference type="Gene3D" id="2.160.20.10">
    <property type="entry name" value="Single-stranded right-handed beta-helix, Pectin lyase-like"/>
    <property type="match status" value="1"/>
</dbReference>
<proteinExistence type="predicted"/>
<dbReference type="Proteomes" id="UP000824041">
    <property type="component" value="Unassembled WGS sequence"/>
</dbReference>
<reference evidence="7" key="2">
    <citation type="submission" date="2021-04" db="EMBL/GenBank/DDBJ databases">
        <authorList>
            <person name="Gilroy R."/>
        </authorList>
    </citation>
    <scope>NUCLEOTIDE SEQUENCE</scope>
    <source>
        <strain evidence="7">14324</strain>
    </source>
</reference>
<name>A0A9D2DRN0_9FIRM</name>
<dbReference type="InterPro" id="IPR013780">
    <property type="entry name" value="Glyco_hydro_b"/>
</dbReference>
<dbReference type="Pfam" id="PF07602">
    <property type="entry name" value="DUF1565"/>
    <property type="match status" value="1"/>
</dbReference>
<gene>
    <name evidence="7" type="ORF">IAA21_04785</name>
</gene>
<dbReference type="PANTHER" id="PTHR40088:SF2">
    <property type="entry name" value="SECRETED SUGAR HYDROLASE"/>
    <property type="match status" value="1"/>
</dbReference>
<feature type="domain" description="DUF1565" evidence="4">
    <location>
        <begin position="9"/>
        <end position="48"/>
    </location>
</feature>
<dbReference type="Pfam" id="PF21258">
    <property type="entry name" value="Glyco_hydro_120_ins"/>
    <property type="match status" value="1"/>
</dbReference>
<accession>A0A9D2DRN0</accession>
<evidence type="ECO:0000259" key="6">
    <source>
        <dbReference type="Pfam" id="PF21258"/>
    </source>
</evidence>
<dbReference type="GO" id="GO:0016837">
    <property type="term" value="F:carbon-oxygen lyase activity, acting on polysaccharides"/>
    <property type="evidence" value="ECO:0007669"/>
    <property type="project" value="TreeGrafter"/>
</dbReference>
<evidence type="ECO:0000259" key="4">
    <source>
        <dbReference type="Pfam" id="PF07602"/>
    </source>
</evidence>
<keyword evidence="2" id="KW-0964">Secreted</keyword>
<dbReference type="EMBL" id="DXBU01000065">
    <property type="protein sequence ID" value="HIZ22101.1"/>
    <property type="molecule type" value="Genomic_DNA"/>
</dbReference>
<dbReference type="Gene3D" id="2.60.40.1180">
    <property type="entry name" value="Golgi alpha-mannosidase II"/>
    <property type="match status" value="1"/>
</dbReference>
<organism evidence="7 8">
    <name type="scientific">Candidatus Blautia faecigallinarum</name>
    <dbReference type="NCBI Taxonomy" id="2838488"/>
    <lineage>
        <taxon>Bacteria</taxon>
        <taxon>Bacillati</taxon>
        <taxon>Bacillota</taxon>
        <taxon>Clostridia</taxon>
        <taxon>Lachnospirales</taxon>
        <taxon>Lachnospiraceae</taxon>
        <taxon>Blautia</taxon>
    </lineage>
</organism>
<evidence type="ECO:0000313" key="7">
    <source>
        <dbReference type="EMBL" id="HIZ22101.1"/>
    </source>
</evidence>
<dbReference type="Pfam" id="PF13229">
    <property type="entry name" value="Beta_helix"/>
    <property type="match status" value="1"/>
</dbReference>
<dbReference type="InterPro" id="IPR012334">
    <property type="entry name" value="Pectin_lyas_fold"/>
</dbReference>
<comment type="caution">
    <text evidence="7">The sequence shown here is derived from an EMBL/GenBank/DDBJ whole genome shotgun (WGS) entry which is preliminary data.</text>
</comment>
<evidence type="ECO:0000256" key="2">
    <source>
        <dbReference type="ARBA" id="ARBA00022525"/>
    </source>
</evidence>
<evidence type="ECO:0000259" key="5">
    <source>
        <dbReference type="Pfam" id="PF13229"/>
    </source>
</evidence>
<feature type="domain" description="Right handed beta helix" evidence="5">
    <location>
        <begin position="312"/>
        <end position="422"/>
    </location>
</feature>
<dbReference type="InterPro" id="IPR011050">
    <property type="entry name" value="Pectin_lyase_fold/virulence"/>
</dbReference>
<dbReference type="PANTHER" id="PTHR40088">
    <property type="entry name" value="PECTATE LYASE (EUROFUNG)"/>
    <property type="match status" value="1"/>
</dbReference>
<evidence type="ECO:0000256" key="3">
    <source>
        <dbReference type="ARBA" id="ARBA00022729"/>
    </source>
</evidence>
<dbReference type="GO" id="GO:0005576">
    <property type="term" value="C:extracellular region"/>
    <property type="evidence" value="ECO:0007669"/>
    <property type="project" value="UniProtKB-SubCell"/>
</dbReference>
<evidence type="ECO:0000313" key="8">
    <source>
        <dbReference type="Proteomes" id="UP000824041"/>
    </source>
</evidence>
<evidence type="ECO:0000256" key="1">
    <source>
        <dbReference type="ARBA" id="ARBA00004613"/>
    </source>
</evidence>
<reference evidence="7" key="1">
    <citation type="journal article" date="2021" name="PeerJ">
        <title>Extensive microbial diversity within the chicken gut microbiome revealed by metagenomics and culture.</title>
        <authorList>
            <person name="Gilroy R."/>
            <person name="Ravi A."/>
            <person name="Getino M."/>
            <person name="Pursley I."/>
            <person name="Horton D.L."/>
            <person name="Alikhan N.F."/>
            <person name="Baker D."/>
            <person name="Gharbi K."/>
            <person name="Hall N."/>
            <person name="Watson M."/>
            <person name="Adriaenssens E.M."/>
            <person name="Foster-Nyarko E."/>
            <person name="Jarju S."/>
            <person name="Secka A."/>
            <person name="Antonio M."/>
            <person name="Oren A."/>
            <person name="Chaudhuri R.R."/>
            <person name="La Ragione R."/>
            <person name="Hildebrand F."/>
            <person name="Pallen M.J."/>
        </authorList>
    </citation>
    <scope>NUCLEOTIDE SEQUENCE</scope>
    <source>
        <strain evidence="7">14324</strain>
    </source>
</reference>
<sequence>MSYEYHVAVNGCDGSDGSREHPFRSISRAAEIAEAGDRVIVHQGTYREWVNPGNSGRSAFDRIVYEAAPGEKVIIKGSEQIRSWEKAEGTVWKAVIPNSLFGDFNPYKQVLWGDWLRYPLDYSLHLGDVYLNGKSFYEVPSYEETLHPVMRTKGNNPPWTNHEELILEPEQTIYVWFAQVEKEETIIYANFHEYDPNKELVEINIRPYCFYPEQTGINYITVRGFEMAQAACPWTPPTADQPALLGTHWSKGWVIEDNHIHDAKCSGISVGKEISTGHNLCSRYLLKPGYQNQLETVFLALQKGWDKETIGSHIIRNNVIHDCGQNAIVGHMGGAFSQIVHNHIYNIGTKHEFFGYEIAGIKLHAAIDTQIVGNNIHHTTLGIWMDWEAQGVRISGNLFYENSRDLMIEVTHGPCIMDNNIFGSDFSLDDQAQGTAFIHNLYCGVIRRERFLERATPYHFPHSTQVAGCAVVYSGDDRFYQNIFLGSAPVYTEDSSCGTAGFNDCTASLEEFLEKVRAGGLDDVDRFLKVSQPVYVKNNCYLEGAGAFDRERENFKSSVPANAKIVQKEDGTYLELDVPGELFSLDTKIYGTEDLGLPRIVGAPYDDPDGKPIYIDADYLGEKRNSTPVPGPFEGLKPGHNVIKIWE</sequence>
<comment type="subcellular location">
    <subcellularLocation>
        <location evidence="1">Secreted</location>
    </subcellularLocation>
</comment>
<dbReference type="SUPFAM" id="SSF51126">
    <property type="entry name" value="Pectin lyase-like"/>
    <property type="match status" value="1"/>
</dbReference>
<dbReference type="InterPro" id="IPR011459">
    <property type="entry name" value="DUF1565"/>
</dbReference>
<dbReference type="InterPro" id="IPR052052">
    <property type="entry name" value="Polysaccharide_Lyase_9"/>
</dbReference>
<keyword evidence="3" id="KW-0732">Signal</keyword>
<dbReference type="AlphaFoldDB" id="A0A9D2DRN0"/>
<protein>
    <submittedName>
        <fullName evidence="7">Right-handed parallel beta-helix repeat-containing protein</fullName>
    </submittedName>
</protein>
<dbReference type="InterPro" id="IPR039448">
    <property type="entry name" value="Beta_helix"/>
</dbReference>
<dbReference type="InterPro" id="IPR049169">
    <property type="entry name" value="Glyco_hydro_120_ins"/>
</dbReference>